<dbReference type="SUPFAM" id="SSF101874">
    <property type="entry name" value="YceI-like"/>
    <property type="match status" value="1"/>
</dbReference>
<dbReference type="EMBL" id="CABL01000004">
    <property type="protein sequence ID" value="CBH74837.1"/>
    <property type="molecule type" value="Genomic_DNA"/>
</dbReference>
<evidence type="ECO:0000259" key="1">
    <source>
        <dbReference type="SMART" id="SM00867"/>
    </source>
</evidence>
<comment type="caution">
    <text evidence="2">The sequence shown here is derived from an EMBL/GenBank/DDBJ whole genome shotgun (WGS) entry which is preliminary data.</text>
</comment>
<dbReference type="InterPro" id="IPR007372">
    <property type="entry name" value="Lipid/polyisoprenoid-bd_YceI"/>
</dbReference>
<dbReference type="AlphaFoldDB" id="E6PEF2"/>
<gene>
    <name evidence="2" type="ORF">CARN1_0371</name>
</gene>
<organism evidence="2">
    <name type="scientific">mine drainage metagenome</name>
    <dbReference type="NCBI Taxonomy" id="410659"/>
    <lineage>
        <taxon>unclassified sequences</taxon>
        <taxon>metagenomes</taxon>
        <taxon>ecological metagenomes</taxon>
    </lineage>
</organism>
<feature type="domain" description="Lipid/polyisoprenoid-binding YceI-like" evidence="1">
    <location>
        <begin position="7"/>
        <end position="175"/>
    </location>
</feature>
<accession>E6PEF2</accession>
<dbReference type="SMART" id="SM00867">
    <property type="entry name" value="YceI"/>
    <property type="match status" value="1"/>
</dbReference>
<dbReference type="PANTHER" id="PTHR34406">
    <property type="entry name" value="PROTEIN YCEI"/>
    <property type="match status" value="1"/>
</dbReference>
<dbReference type="PANTHER" id="PTHR34406:SF1">
    <property type="entry name" value="PROTEIN YCEI"/>
    <property type="match status" value="1"/>
</dbReference>
<proteinExistence type="predicted"/>
<reference evidence="2" key="1">
    <citation type="submission" date="2009-10" db="EMBL/GenBank/DDBJ databases">
        <title>Diversity of trophic interactions inside an arsenic-rich microbial ecosystem.</title>
        <authorList>
            <person name="Bertin P.N."/>
            <person name="Heinrich-Salmeron A."/>
            <person name="Pelletier E."/>
            <person name="Goulhen-Chollet F."/>
            <person name="Arsene-Ploetze F."/>
            <person name="Gallien S."/>
            <person name="Calteau A."/>
            <person name="Vallenet D."/>
            <person name="Casiot C."/>
            <person name="Chane-Woon-Ming B."/>
            <person name="Giloteaux L."/>
            <person name="Barakat M."/>
            <person name="Bonnefoy V."/>
            <person name="Bruneel O."/>
            <person name="Chandler M."/>
            <person name="Cleiss J."/>
            <person name="Duran R."/>
            <person name="Elbaz-Poulichet F."/>
            <person name="Fonknechten N."/>
            <person name="Lauga B."/>
            <person name="Mornico D."/>
            <person name="Ortet P."/>
            <person name="Schaeffer C."/>
            <person name="Siguier P."/>
            <person name="Alexander Thil Smith A."/>
            <person name="Van Dorsselaer A."/>
            <person name="Weissenbach J."/>
            <person name="Medigue C."/>
            <person name="Le Paslier D."/>
        </authorList>
    </citation>
    <scope>NUCLEOTIDE SEQUENCE</scope>
</reference>
<evidence type="ECO:0000313" key="2">
    <source>
        <dbReference type="EMBL" id="CBH74837.1"/>
    </source>
</evidence>
<name>E6PEF2_9ZZZZ</name>
<dbReference type="Pfam" id="PF04264">
    <property type="entry name" value="YceI"/>
    <property type="match status" value="1"/>
</dbReference>
<protein>
    <submittedName>
        <fullName evidence="2">YceI</fullName>
    </submittedName>
</protein>
<dbReference type="Gene3D" id="2.40.128.110">
    <property type="entry name" value="Lipid/polyisoprenoid-binding, YceI-like"/>
    <property type="match status" value="1"/>
</dbReference>
<sequence length="178" mass="19544">MNSTLQKYAIDPSHTSVEFLVRHMMLAKVRGRFTGVTGSFAVPDQGTMPTEIEVQIAASTIDTREEQRDTHLKSADFLDVEHFASIDFKSTQVEGSGEKFRLHGVLSIHGVSRPVVLEAAFEGRATDPWGNARIGFTAQTTIGRKDFGLTWNQALETGGLLVGDEVRIELNVEGIAQK</sequence>
<dbReference type="InterPro" id="IPR036761">
    <property type="entry name" value="TTHA0802/YceI-like_sf"/>
</dbReference>